<keyword evidence="4" id="KW-0645">Protease</keyword>
<comment type="catalytic activity">
    <reaction evidence="14">
        <text>L-cysteinylglycine + H2O = L-cysteine + glycine</text>
        <dbReference type="Rhea" id="RHEA:28783"/>
        <dbReference type="ChEBI" id="CHEBI:15377"/>
        <dbReference type="ChEBI" id="CHEBI:35235"/>
        <dbReference type="ChEBI" id="CHEBI:57305"/>
        <dbReference type="ChEBI" id="CHEBI:61694"/>
    </reaction>
    <physiologicalReaction direction="left-to-right" evidence="14">
        <dbReference type="Rhea" id="RHEA:28784"/>
    </physiologicalReaction>
</comment>
<evidence type="ECO:0000256" key="13">
    <source>
        <dbReference type="ARBA" id="ARBA00047881"/>
    </source>
</evidence>
<keyword evidence="5" id="KW-0378">Hydrolase</keyword>
<dbReference type="PROSITE" id="PS00631">
    <property type="entry name" value="CYTOSOL_AP"/>
    <property type="match status" value="1"/>
</dbReference>
<evidence type="ECO:0000256" key="2">
    <source>
        <dbReference type="ARBA" id="ARBA00014190"/>
    </source>
</evidence>
<evidence type="ECO:0000259" key="15">
    <source>
        <dbReference type="PROSITE" id="PS00631"/>
    </source>
</evidence>
<dbReference type="InterPro" id="IPR008283">
    <property type="entry name" value="Peptidase_M17_N"/>
</dbReference>
<evidence type="ECO:0000256" key="8">
    <source>
        <dbReference type="ARBA" id="ARBA00029605"/>
    </source>
</evidence>
<dbReference type="PANTHER" id="PTHR11963:SF23">
    <property type="entry name" value="CYTOSOL AMINOPEPTIDASE"/>
    <property type="match status" value="1"/>
</dbReference>
<comment type="similarity">
    <text evidence="1">Belongs to the peptidase M17 family.</text>
</comment>
<keyword evidence="16" id="KW-1185">Reference proteome</keyword>
<organism evidence="16 17">
    <name type="scientific">Saccoglossus kowalevskii</name>
    <name type="common">Acorn worm</name>
    <dbReference type="NCBI Taxonomy" id="10224"/>
    <lineage>
        <taxon>Eukaryota</taxon>
        <taxon>Metazoa</taxon>
        <taxon>Hemichordata</taxon>
        <taxon>Enteropneusta</taxon>
        <taxon>Harrimaniidae</taxon>
        <taxon>Saccoglossus</taxon>
    </lineage>
</organism>
<dbReference type="Pfam" id="PF00883">
    <property type="entry name" value="Peptidase_M17"/>
    <property type="match status" value="1"/>
</dbReference>
<dbReference type="EC" id="3.4.13.23" evidence="7"/>
<evidence type="ECO:0000256" key="3">
    <source>
        <dbReference type="ARBA" id="ARBA00022438"/>
    </source>
</evidence>
<comment type="function">
    <text evidence="12">Cytosolic metallopeptidase that catalyzes the removal of unsubstituted N-terminal hydrophobic amino acids from various peptides. The presence of Zn(2+) ions is essential for the peptidase activity, and the association with other cofactors can modulate the substrate spectificity of the enzyme. For instance, in the presence of Mn(2+), it displays a specific Cys-Gly hydrolyzing activity of Cys-Gly-S-conjugates. Involved in the metabolism of glutathione and in the degradation of glutathione S-conjugates, which may play a role in the control of the cell redox status.</text>
</comment>
<evidence type="ECO:0000313" key="16">
    <source>
        <dbReference type="Proteomes" id="UP000694865"/>
    </source>
</evidence>
<comment type="catalytic activity">
    <reaction evidence="13">
        <text>S-benzyl-L-cysteinylglycine + H2O = S-benzyl-L-cysteine + glycine</text>
        <dbReference type="Rhea" id="RHEA:62568"/>
        <dbReference type="ChEBI" id="CHEBI:15377"/>
        <dbReference type="ChEBI" id="CHEBI:57305"/>
        <dbReference type="ChEBI" id="CHEBI:145802"/>
        <dbReference type="ChEBI" id="CHEBI:145803"/>
    </reaction>
    <physiologicalReaction direction="left-to-right" evidence="13">
        <dbReference type="Rhea" id="RHEA:62569"/>
    </physiologicalReaction>
</comment>
<evidence type="ECO:0000256" key="10">
    <source>
        <dbReference type="ARBA" id="ARBA00030997"/>
    </source>
</evidence>
<reference evidence="17" key="1">
    <citation type="submission" date="2025-08" db="UniProtKB">
        <authorList>
            <consortium name="RefSeq"/>
        </authorList>
    </citation>
    <scope>IDENTIFICATION</scope>
    <source>
        <tissue evidence="17">Testes</tissue>
    </source>
</reference>
<evidence type="ECO:0000256" key="7">
    <source>
        <dbReference type="ARBA" id="ARBA00023625"/>
    </source>
</evidence>
<evidence type="ECO:0000256" key="5">
    <source>
        <dbReference type="ARBA" id="ARBA00022801"/>
    </source>
</evidence>
<accession>A0ABM0MRR4</accession>
<dbReference type="CDD" id="cd00433">
    <property type="entry name" value="Peptidase_M17"/>
    <property type="match status" value="1"/>
</dbReference>
<name>A0ABM0MRR4_SACKO</name>
<sequence>MAAPLVVTRCCRFRRYIHKYRRFLRFYGSENIPKKGIVLGVYENSTKEESNAILTPAAESFNKRTDGRLAELLNISGPKMKKGKSKVFYGLDKEYPVIAVVSLGKQSAGIDELEEVNESKENIRAASALGARQLRDAGMKQIELDPCTDAQAVAEGATLGLFTFDELKEESKRKPKVNLSLHGNRNRTKDWIENQKMNAFLSVSKGSSQPPVFLEMKYMGGVHDSKPLVLVGKGVTFDCGGISIKPSAQMDLMRGDMGGAAVVTASMAAIATLQLPINVVTLVPLCENMVNGEATRPGDVVTAMNGKTIQVDNTDAEGRLLLADALHYGCSVHKPEVIINVATLTGAIQVALGSAVSAVFTNSNNLWMNLHKAGIDTGDRLWRMPLLQHYTKQISDSQLADVNNIGKSARDGGACTAAAFLREFVTCQNWAHLDVAGVMLNKDEVPYLGNGMTGRPTRTLVEYVSNLSKKTTV</sequence>
<dbReference type="RefSeq" id="XP_006822705.1">
    <property type="nucleotide sequence ID" value="XM_006822642.1"/>
</dbReference>
<dbReference type="SUPFAM" id="SSF52949">
    <property type="entry name" value="Macro domain-like"/>
    <property type="match status" value="1"/>
</dbReference>
<dbReference type="Gene3D" id="3.40.630.10">
    <property type="entry name" value="Zn peptidases"/>
    <property type="match status" value="1"/>
</dbReference>
<evidence type="ECO:0000256" key="11">
    <source>
        <dbReference type="ARBA" id="ARBA00031564"/>
    </source>
</evidence>
<evidence type="ECO:0000256" key="6">
    <source>
        <dbReference type="ARBA" id="ARBA00023511"/>
    </source>
</evidence>
<dbReference type="InterPro" id="IPR043472">
    <property type="entry name" value="Macro_dom-like"/>
</dbReference>
<evidence type="ECO:0000256" key="12">
    <source>
        <dbReference type="ARBA" id="ARBA00045966"/>
    </source>
</evidence>
<comment type="catalytic activity">
    <reaction evidence="6">
        <text>an S-substituted L-cysteinylglycine + H2O = an S-substituted L-cysteine + glycine</text>
        <dbReference type="Rhea" id="RHEA:60444"/>
        <dbReference type="ChEBI" id="CHEBI:15377"/>
        <dbReference type="ChEBI" id="CHEBI:57305"/>
        <dbReference type="ChEBI" id="CHEBI:58717"/>
        <dbReference type="ChEBI" id="CHEBI:143103"/>
        <dbReference type="EC" id="3.4.13.23"/>
    </reaction>
    <physiologicalReaction direction="left-to-right" evidence="6">
        <dbReference type="Rhea" id="RHEA:60445"/>
    </physiologicalReaction>
</comment>
<dbReference type="GeneID" id="100377989"/>
<feature type="domain" description="Cytosol aminopeptidase" evidence="15">
    <location>
        <begin position="313"/>
        <end position="320"/>
    </location>
</feature>
<gene>
    <name evidence="17" type="primary">LOC100377989</name>
</gene>
<dbReference type="PANTHER" id="PTHR11963">
    <property type="entry name" value="LEUCINE AMINOPEPTIDASE-RELATED"/>
    <property type="match status" value="1"/>
</dbReference>
<evidence type="ECO:0000256" key="9">
    <source>
        <dbReference type="ARBA" id="ARBA00030930"/>
    </source>
</evidence>
<evidence type="ECO:0000256" key="1">
    <source>
        <dbReference type="ARBA" id="ARBA00009528"/>
    </source>
</evidence>
<dbReference type="Pfam" id="PF02789">
    <property type="entry name" value="Peptidase_M17_N"/>
    <property type="match status" value="1"/>
</dbReference>
<evidence type="ECO:0000256" key="4">
    <source>
        <dbReference type="ARBA" id="ARBA00022670"/>
    </source>
</evidence>
<dbReference type="SUPFAM" id="SSF53187">
    <property type="entry name" value="Zn-dependent exopeptidases"/>
    <property type="match status" value="1"/>
</dbReference>
<dbReference type="Gene3D" id="3.40.220.10">
    <property type="entry name" value="Leucine Aminopeptidase, subunit E, domain 1"/>
    <property type="match status" value="1"/>
</dbReference>
<evidence type="ECO:0000256" key="14">
    <source>
        <dbReference type="ARBA" id="ARBA00049107"/>
    </source>
</evidence>
<dbReference type="InterPro" id="IPR000819">
    <property type="entry name" value="Peptidase_M17_C"/>
</dbReference>
<evidence type="ECO:0000313" key="17">
    <source>
        <dbReference type="RefSeq" id="XP_006822705.1"/>
    </source>
</evidence>
<proteinExistence type="inferred from homology"/>
<keyword evidence="3" id="KW-0031">Aminopeptidase</keyword>
<dbReference type="InterPro" id="IPR011356">
    <property type="entry name" value="Leucine_aapep/pepB"/>
</dbReference>
<dbReference type="PRINTS" id="PR00481">
    <property type="entry name" value="LAMNOPPTDASE"/>
</dbReference>
<dbReference type="Proteomes" id="UP000694865">
    <property type="component" value="Unplaced"/>
</dbReference>
<protein>
    <recommendedName>
        <fullName evidence="2">Cytosol aminopeptidase</fullName>
        <ecNumber evidence="7">3.4.13.23</ecNumber>
    </recommendedName>
    <alternativeName>
        <fullName evidence="10">Cysteinylglycine-S-conjugate dipeptidase</fullName>
    </alternativeName>
    <alternativeName>
        <fullName evidence="11">Leucine aminopeptidase 3</fullName>
    </alternativeName>
    <alternativeName>
        <fullName evidence="9">Proline aminopeptidase</fullName>
    </alternativeName>
    <alternativeName>
        <fullName evidence="8">Prolyl aminopeptidase</fullName>
    </alternativeName>
</protein>